<keyword evidence="4" id="KW-0862">Zinc</keyword>
<keyword evidence="4" id="KW-0479">Metal-binding</keyword>
<keyword evidence="4" id="KW-0863">Zinc-finger</keyword>
<dbReference type="InterPro" id="IPR006600">
    <property type="entry name" value="HTH_CenpB_DNA-bd_dom"/>
</dbReference>
<dbReference type="PROSITE" id="PS50158">
    <property type="entry name" value="ZF_CCHC"/>
    <property type="match status" value="1"/>
</dbReference>
<feature type="region of interest" description="Disordered" evidence="5">
    <location>
        <begin position="471"/>
        <end position="492"/>
    </location>
</feature>
<evidence type="ECO:0000256" key="2">
    <source>
        <dbReference type="ARBA" id="ARBA00023125"/>
    </source>
</evidence>
<evidence type="ECO:0000259" key="7">
    <source>
        <dbReference type="PROSITE" id="PS51253"/>
    </source>
</evidence>
<comment type="subcellular location">
    <subcellularLocation>
        <location evidence="1">Nucleus</location>
    </subcellularLocation>
</comment>
<dbReference type="GO" id="GO:0005634">
    <property type="term" value="C:nucleus"/>
    <property type="evidence" value="ECO:0007669"/>
    <property type="project" value="UniProtKB-SubCell"/>
</dbReference>
<dbReference type="InterPro" id="IPR036397">
    <property type="entry name" value="RNaseH_sf"/>
</dbReference>
<dbReference type="PROSITE" id="PS51253">
    <property type="entry name" value="HTH_CENPB"/>
    <property type="match status" value="1"/>
</dbReference>
<dbReference type="InterPro" id="IPR009057">
    <property type="entry name" value="Homeodomain-like_sf"/>
</dbReference>
<dbReference type="PANTHER" id="PTHR19303:SF62">
    <property type="entry name" value="HTH CENPB-TYPE DOMAIN-CONTAINING PROTEIN-RELATED"/>
    <property type="match status" value="1"/>
</dbReference>
<evidence type="ECO:0000259" key="6">
    <source>
        <dbReference type="PROSITE" id="PS50158"/>
    </source>
</evidence>
<reference evidence="8" key="2">
    <citation type="journal article" date="2012" name="BMC Genomics">
        <title>Transposable elements in phytopathogenic Verticillium spp.: insights into genome evolution and inter- and intra-specific diversification.</title>
        <authorList>
            <person name="Amyotte S.G."/>
            <person name="Tan X."/>
            <person name="Pennerman K."/>
            <person name="del Mar Jimenez-Gasco M."/>
            <person name="Klosterman S.J."/>
            <person name="Ma L.J."/>
            <person name="Dobinson K.F."/>
            <person name="Veronese P."/>
        </authorList>
    </citation>
    <scope>NUCLEOTIDE SEQUENCE</scope>
    <source>
        <strain evidence="8">Ls17</strain>
    </source>
</reference>
<feature type="compositionally biased region" description="Basic residues" evidence="5">
    <location>
        <begin position="471"/>
        <end position="480"/>
    </location>
</feature>
<evidence type="ECO:0000256" key="3">
    <source>
        <dbReference type="ARBA" id="ARBA00023242"/>
    </source>
</evidence>
<evidence type="ECO:0000256" key="4">
    <source>
        <dbReference type="PROSITE-ProRule" id="PRU00047"/>
    </source>
</evidence>
<evidence type="ECO:0000313" key="8">
    <source>
        <dbReference type="EMBL" id="AER39693.1"/>
    </source>
</evidence>
<dbReference type="GO" id="GO:0003677">
    <property type="term" value="F:DNA binding"/>
    <property type="evidence" value="ECO:0007669"/>
    <property type="project" value="UniProtKB-KW"/>
</dbReference>
<evidence type="ECO:0000256" key="1">
    <source>
        <dbReference type="ARBA" id="ARBA00004123"/>
    </source>
</evidence>
<dbReference type="Pfam" id="PF03184">
    <property type="entry name" value="DDE_1"/>
    <property type="match status" value="1"/>
</dbReference>
<dbReference type="AlphaFoldDB" id="G8GKM5"/>
<feature type="domain" description="HTH CENPB-type" evidence="7">
    <location>
        <begin position="51"/>
        <end position="120"/>
    </location>
</feature>
<organism evidence="8">
    <name type="scientific">Verticillium dahliae</name>
    <name type="common">Verticillium wilt</name>
    <dbReference type="NCBI Taxonomy" id="27337"/>
    <lineage>
        <taxon>Eukaryota</taxon>
        <taxon>Fungi</taxon>
        <taxon>Dikarya</taxon>
        <taxon>Ascomycota</taxon>
        <taxon>Pezizomycotina</taxon>
        <taxon>Sordariomycetes</taxon>
        <taxon>Hypocreomycetidae</taxon>
        <taxon>Glomerellales</taxon>
        <taxon>Plectosphaerellaceae</taxon>
        <taxon>Verticillium</taxon>
    </lineage>
</organism>
<keyword evidence="2" id="KW-0238">DNA-binding</keyword>
<evidence type="ECO:0000256" key="5">
    <source>
        <dbReference type="SAM" id="MobiDB-lite"/>
    </source>
</evidence>
<feature type="compositionally biased region" description="Basic and acidic residues" evidence="5">
    <location>
        <begin position="506"/>
        <end position="519"/>
    </location>
</feature>
<dbReference type="SUPFAM" id="SSF46689">
    <property type="entry name" value="Homeodomain-like"/>
    <property type="match status" value="1"/>
</dbReference>
<dbReference type="GO" id="GO:0008270">
    <property type="term" value="F:zinc ion binding"/>
    <property type="evidence" value="ECO:0007669"/>
    <property type="project" value="UniProtKB-KW"/>
</dbReference>
<feature type="domain" description="CCHC-type" evidence="6">
    <location>
        <begin position="523"/>
        <end position="538"/>
    </location>
</feature>
<dbReference type="InterPro" id="IPR004875">
    <property type="entry name" value="DDE_SF_endonuclease_dom"/>
</dbReference>
<dbReference type="SUPFAM" id="SSF57756">
    <property type="entry name" value="Retrovirus zinc finger-like domains"/>
    <property type="match status" value="1"/>
</dbReference>
<dbReference type="InterPro" id="IPR001878">
    <property type="entry name" value="Znf_CCHC"/>
</dbReference>
<accession>G8GKM5</accession>
<dbReference type="Gene3D" id="3.30.420.10">
    <property type="entry name" value="Ribonuclease H-like superfamily/Ribonuclease H"/>
    <property type="match status" value="1"/>
</dbReference>
<dbReference type="InterPro" id="IPR036875">
    <property type="entry name" value="Znf_CCHC_sf"/>
</dbReference>
<protein>
    <submittedName>
        <fullName evidence="8">Transposase</fullName>
    </submittedName>
</protein>
<dbReference type="Gene3D" id="1.10.10.60">
    <property type="entry name" value="Homeodomain-like"/>
    <property type="match status" value="1"/>
</dbReference>
<reference evidence="8" key="1">
    <citation type="journal article" date="2011" name="PLoS Pathog.">
        <title>Comparative genomics yields insights into niche adaptation of plant vascular wilt pathogens.</title>
        <authorList>
            <person name="Klosterman S.J."/>
            <person name="Subbarao K.V."/>
            <person name="Kang S."/>
            <person name="Veronese P."/>
            <person name="Gold S.E."/>
            <person name="Thomma B.P.H.J."/>
            <person name="Chen Z."/>
            <person name="Henrissat B."/>
            <person name="Lee Y.-H."/>
            <person name="Park J."/>
            <person name="Garcia-Pedrajas M.D."/>
            <person name="Barbara D.J."/>
            <person name="Anchieta A."/>
            <person name="de Jonge R."/>
            <person name="Santhanam P."/>
            <person name="Maruthachalam K."/>
            <person name="Atallah Z."/>
            <person name="Amyotte S.G."/>
            <person name="Paz Z."/>
            <person name="Inderbitzin P."/>
            <person name="Hayes R.J."/>
            <person name="Heiman D.I."/>
            <person name="Young S."/>
            <person name="Zeng Q."/>
            <person name="Engels R."/>
            <person name="Galagan J."/>
            <person name="Cuomo C.A."/>
            <person name="Dobinson K.F."/>
            <person name="Ma L.-J."/>
        </authorList>
    </citation>
    <scope>NUCLEOTIDE SEQUENCE</scope>
    <source>
        <strain evidence="8">Ls17</strain>
    </source>
</reference>
<keyword evidence="3" id="KW-0539">Nucleus</keyword>
<dbReference type="EMBL" id="JN160808">
    <property type="protein sequence ID" value="AER39693.1"/>
    <property type="molecule type" value="Genomic_DNA"/>
</dbReference>
<dbReference type="Pfam" id="PF05225">
    <property type="entry name" value="HTH_psq"/>
    <property type="match status" value="1"/>
</dbReference>
<dbReference type="InterPro" id="IPR007889">
    <property type="entry name" value="HTH_Psq"/>
</dbReference>
<dbReference type="InterPro" id="IPR050863">
    <property type="entry name" value="CenT-Element_Derived"/>
</dbReference>
<sequence>MSPPSQERQLQLALQAIQNDPDLSIRAATNIFGVPRMTLTRRLRGITSQRDRIPLNRNLTELEELTIVQYILELNSRAFPPRLCEVEDMANRLLADRDAPSVGKRWASNFVRRQPELKTRFFRRYDYQRAQCEDPEAIRDWFALVKNTIAKYGIAEPDIYNFDETGFMMGVIGSGMVVTNAERRSNTKMVQPGGREWVTVIQGVGADGWCVPPFIIMAGKNHLSSWYEDSPLPHDWVIATTDKGWTTNEKGLEWIQHFDKHTKPRRSAGYRLLILDGHQSHHSVEFELYCKENNIITLCMPPHSSHLLQPLDVGCFGPLKQAYGRQIEKKMRAGTSHITKEDFFPAFFAAFKEAMTERNIKGGFRGAGLVPMSPEIVVSKLDVKLRTPTPVEGVPDTSEPWVSQTPHNPIEASCQSEFIKGRIARHQGSSPTSILNAIDHFTKGTRGIMHQLALLKSENQILRDENATLSKRRRAKKTRLRQGGSLTLGEGQEIQTNIEVQVQINEETRQRSSRQPRDGTKKRRCGVCGEPGHNARTCQLETRASEEEDFK</sequence>
<name>G8GKM5_VERDA</name>
<dbReference type="PANTHER" id="PTHR19303">
    <property type="entry name" value="TRANSPOSON"/>
    <property type="match status" value="1"/>
</dbReference>
<feature type="region of interest" description="Disordered" evidence="5">
    <location>
        <begin position="504"/>
        <end position="551"/>
    </location>
</feature>
<proteinExistence type="predicted"/>